<accession>A0A0K9NJG9</accession>
<feature type="transmembrane region" description="Helical" evidence="11">
    <location>
        <begin position="661"/>
        <end position="693"/>
    </location>
</feature>
<feature type="transmembrane region" description="Helical" evidence="11">
    <location>
        <begin position="259"/>
        <end position="279"/>
    </location>
</feature>
<dbReference type="InterPro" id="IPR036640">
    <property type="entry name" value="ABC1_TM_sf"/>
</dbReference>
<dbReference type="PANTHER" id="PTHR43394:SF16">
    <property type="entry name" value="ABC TRANSPORTER B FAMILY MEMBER 4-LIKE ISOFORM X1"/>
    <property type="match status" value="1"/>
</dbReference>
<dbReference type="GO" id="GO:0005524">
    <property type="term" value="F:ATP binding"/>
    <property type="evidence" value="ECO:0007669"/>
    <property type="project" value="UniProtKB-KW"/>
</dbReference>
<keyword evidence="6" id="KW-0547">Nucleotide-binding</keyword>
<dbReference type="InterPro" id="IPR039421">
    <property type="entry name" value="Type_1_exporter"/>
</dbReference>
<proteinExistence type="inferred from homology"/>
<feature type="domain" description="ABC transmembrane type-1" evidence="13">
    <location>
        <begin position="665"/>
        <end position="951"/>
    </location>
</feature>
<comment type="caution">
    <text evidence="14">The sequence shown here is derived from an EMBL/GenBank/DDBJ whole genome shotgun (WGS) entry which is preliminary data.</text>
</comment>
<dbReference type="PROSITE" id="PS50929">
    <property type="entry name" value="ABC_TM1F"/>
    <property type="match status" value="2"/>
</dbReference>
<keyword evidence="8 11" id="KW-1133">Transmembrane helix</keyword>
<feature type="transmembrane region" description="Helical" evidence="11">
    <location>
        <begin position="891"/>
        <end position="912"/>
    </location>
</feature>
<keyword evidence="10" id="KW-0325">Glycoprotein</keyword>
<dbReference type="CDD" id="cd18577">
    <property type="entry name" value="ABC_6TM_Pgp_ABCB1_D1_like"/>
    <property type="match status" value="1"/>
</dbReference>
<dbReference type="InterPro" id="IPR003593">
    <property type="entry name" value="AAA+_ATPase"/>
</dbReference>
<feature type="transmembrane region" description="Helical" evidence="11">
    <location>
        <begin position="84"/>
        <end position="105"/>
    </location>
</feature>
<evidence type="ECO:0000256" key="5">
    <source>
        <dbReference type="ARBA" id="ARBA00022737"/>
    </source>
</evidence>
<dbReference type="Gene3D" id="1.20.1560.10">
    <property type="entry name" value="ABC transporter type 1, transmembrane domain"/>
    <property type="match status" value="2"/>
</dbReference>
<feature type="transmembrane region" description="Helical" evidence="11">
    <location>
        <begin position="34"/>
        <end position="64"/>
    </location>
</feature>
<dbReference type="CDD" id="cd03249">
    <property type="entry name" value="ABC_MTABC3_MDL1_MDL2"/>
    <property type="match status" value="2"/>
</dbReference>
<evidence type="ECO:0000256" key="2">
    <source>
        <dbReference type="ARBA" id="ARBA00007577"/>
    </source>
</evidence>
<feature type="transmembrane region" description="Helical" evidence="11">
    <location>
        <begin position="794"/>
        <end position="821"/>
    </location>
</feature>
<dbReference type="GO" id="GO:0010328">
    <property type="term" value="F:auxin influx transmembrane transporter activity"/>
    <property type="evidence" value="ECO:0007669"/>
    <property type="project" value="UniProtKB-ARBA"/>
</dbReference>
<evidence type="ECO:0000256" key="10">
    <source>
        <dbReference type="ARBA" id="ARBA00023180"/>
    </source>
</evidence>
<dbReference type="GO" id="GO:0016020">
    <property type="term" value="C:membrane"/>
    <property type="evidence" value="ECO:0000318"/>
    <property type="project" value="GO_Central"/>
</dbReference>
<dbReference type="Pfam" id="PF00005">
    <property type="entry name" value="ABC_tran"/>
    <property type="match status" value="2"/>
</dbReference>
<evidence type="ECO:0000256" key="1">
    <source>
        <dbReference type="ARBA" id="ARBA00004651"/>
    </source>
</evidence>
<keyword evidence="5" id="KW-0677">Repeat</keyword>
<dbReference type="SUPFAM" id="SSF90123">
    <property type="entry name" value="ABC transporter transmembrane region"/>
    <property type="match status" value="2"/>
</dbReference>
<evidence type="ECO:0000256" key="11">
    <source>
        <dbReference type="SAM" id="Phobius"/>
    </source>
</evidence>
<evidence type="ECO:0000313" key="14">
    <source>
        <dbReference type="EMBL" id="KMZ56921.1"/>
    </source>
</evidence>
<evidence type="ECO:0000256" key="8">
    <source>
        <dbReference type="ARBA" id="ARBA00022989"/>
    </source>
</evidence>
<dbReference type="Pfam" id="PF00664">
    <property type="entry name" value="ABC_membrane"/>
    <property type="match status" value="2"/>
</dbReference>
<evidence type="ECO:0000256" key="4">
    <source>
        <dbReference type="ARBA" id="ARBA00022692"/>
    </source>
</evidence>
<evidence type="ECO:0000313" key="15">
    <source>
        <dbReference type="Proteomes" id="UP000036987"/>
    </source>
</evidence>
<dbReference type="AlphaFoldDB" id="A0A0K9NJG9"/>
<comment type="subcellular location">
    <subcellularLocation>
        <location evidence="1">Cell membrane</location>
        <topology evidence="1">Multi-pass membrane protein</topology>
    </subcellularLocation>
</comment>
<dbReference type="InterPro" id="IPR017871">
    <property type="entry name" value="ABC_transporter-like_CS"/>
</dbReference>
<feature type="domain" description="ABC transmembrane type-1" evidence="13">
    <location>
        <begin position="38"/>
        <end position="324"/>
    </location>
</feature>
<name>A0A0K9NJG9_ZOSMR</name>
<sequence length="1233" mass="135029">MEINKLEDEEGRHKTIALPSFYKLFLFADLKDTILMMVGSVSAIGSGLSMPLMAVIFGQLINSFGKTSGDSYVIHQVYEVVPKFVYLGIASGVASFLQVACWMATGERQAARFRSMYLENLLRQDIAFFDKETNNGEIVGRMSGDAILIQDAMGEKVGRMIQLLSSFSGGISIAFIHGWVLTFVMIPIIPLVVLTSGLMSMAIARMSIRSQIAYSKAATTVEQTIGSIRTVASFNGENMATLKYTKSLKTTYKATVQQGLAAGIGHASAHSIIYFGYALGVWYGSKMIVNNGYSGGHVINVIFALFTGSFSLGQALPCLSAFKAGQAAASKMMMTMKRKPQIDAYDHESTKMVNHCIVGDVEFRDVHFSYPCRPNEQILRGFSLSIPNGMTIGLVGESGCGKSTVISLLERFYDPQSGELLIDGVNLKKFPLKWMRGKIGLVSQEPVLFACSIRDNISYGKDNATDEEIKAAIDIANATRFINKLPQKLDTIIGEHETQLSGGQKQRIALARTILKDPRILLLDEATSALDVESERIVQQALQKLIIHRTTIIVAHRLTTIRNADTIVVIQDGTVVEKGTHAELIKNPYGAYYRLTHFQHMNESECEPSNDIVAGQKSFVEDTTMSINQPLSEVSQTSTHESTQAISNYVYRLASLNKPELGVLILGVIAAMISGVLLPIFGTFISLMVQIFYESPDKLSHDSEHWAVMFIILGIVTMIVIPARSYLFSIAGGKLIERIRLKSFEKVVNMEMAWFDEIHNSSGSIGAKLSSDATTVRLLVGDALALVVQNIATLIAGMLVAFIACWQLALITLVLVPLIAINGWSQMKLMKGFSANTKVMYEEAIQIANDATGNIRTVASFTAENKVMGLYKLKCQEPTKAGVRQGVTSGIGFGISIFLMFSAYAICFYAGARLIDEKKTTAANVFRVFFALNMVAVGISQSTSLSSDTIKAKSAASSIFAILDRISAIDPSNQSGITSLQAAMMGNIEFDHVYFAYPNRKQATIFQNLCFTVQPRQTVALIGESGCGKSTVMALLQRFYDPDSGRILLDGFELHRYQIRWLRKQMGFVGQEPVLFNDTIRANIAYGNEEALDDHGSEAEIIEAAKSANAHTFITSLHQGYNTIVGDRGVQLSGGQKQRIAIARAIIKQPQIFLLDEATSALDNESERVVKDAVDKLMVDRTVIIVAHRLSTIKGADSIVVIQSGSVIQKGNHEELMKIKDGPYASLLSLHIH</sequence>
<evidence type="ECO:0000256" key="3">
    <source>
        <dbReference type="ARBA" id="ARBA00022448"/>
    </source>
</evidence>
<keyword evidence="3" id="KW-0813">Transport</keyword>
<protein>
    <submittedName>
        <fullName evidence="14">ABC transporter B family member 5</fullName>
    </submittedName>
</protein>
<evidence type="ECO:0000256" key="7">
    <source>
        <dbReference type="ARBA" id="ARBA00022840"/>
    </source>
</evidence>
<keyword evidence="15" id="KW-1185">Reference proteome</keyword>
<gene>
    <name evidence="14" type="ORF">ZOSMA_8G00660</name>
</gene>
<feature type="domain" description="ABC transporter" evidence="12">
    <location>
        <begin position="988"/>
        <end position="1229"/>
    </location>
</feature>
<organism evidence="14 15">
    <name type="scientific">Zostera marina</name>
    <name type="common">Eelgrass</name>
    <dbReference type="NCBI Taxonomy" id="29655"/>
    <lineage>
        <taxon>Eukaryota</taxon>
        <taxon>Viridiplantae</taxon>
        <taxon>Streptophyta</taxon>
        <taxon>Embryophyta</taxon>
        <taxon>Tracheophyta</taxon>
        <taxon>Spermatophyta</taxon>
        <taxon>Magnoliopsida</taxon>
        <taxon>Liliopsida</taxon>
        <taxon>Zosteraceae</taxon>
        <taxon>Zostera</taxon>
    </lineage>
</organism>
<keyword evidence="4 11" id="KW-0812">Transmembrane</keyword>
<dbReference type="GO" id="GO:0005886">
    <property type="term" value="C:plasma membrane"/>
    <property type="evidence" value="ECO:0007669"/>
    <property type="project" value="UniProtKB-SubCell"/>
</dbReference>
<dbReference type="SMART" id="SM00382">
    <property type="entry name" value="AAA"/>
    <property type="match status" value="2"/>
</dbReference>
<feature type="transmembrane region" description="Helical" evidence="11">
    <location>
        <begin position="705"/>
        <end position="728"/>
    </location>
</feature>
<evidence type="ECO:0000259" key="13">
    <source>
        <dbReference type="PROSITE" id="PS50929"/>
    </source>
</evidence>
<feature type="transmembrane region" description="Helical" evidence="11">
    <location>
        <begin position="924"/>
        <end position="941"/>
    </location>
</feature>
<dbReference type="Proteomes" id="UP000036987">
    <property type="component" value="Unassembled WGS sequence"/>
</dbReference>
<comment type="similarity">
    <text evidence="2">Belongs to the ABC transporter superfamily. ABCB family. Multidrug resistance exporter (TC 3.A.1.201) subfamily.</text>
</comment>
<evidence type="ECO:0000256" key="9">
    <source>
        <dbReference type="ARBA" id="ARBA00023136"/>
    </source>
</evidence>
<dbReference type="PROSITE" id="PS00211">
    <property type="entry name" value="ABC_TRANSPORTER_1"/>
    <property type="match status" value="2"/>
</dbReference>
<dbReference type="GO" id="GO:0016887">
    <property type="term" value="F:ATP hydrolysis activity"/>
    <property type="evidence" value="ECO:0007669"/>
    <property type="project" value="InterPro"/>
</dbReference>
<evidence type="ECO:0000259" key="12">
    <source>
        <dbReference type="PROSITE" id="PS50893"/>
    </source>
</evidence>
<dbReference type="PROSITE" id="PS50893">
    <property type="entry name" value="ABC_TRANSPORTER_2"/>
    <property type="match status" value="2"/>
</dbReference>
<dbReference type="SUPFAM" id="SSF52540">
    <property type="entry name" value="P-loop containing nucleoside triphosphate hydrolases"/>
    <property type="match status" value="2"/>
</dbReference>
<dbReference type="STRING" id="29655.A0A0K9NJG9"/>
<dbReference type="Gene3D" id="3.40.50.300">
    <property type="entry name" value="P-loop containing nucleotide triphosphate hydrolases"/>
    <property type="match status" value="2"/>
</dbReference>
<dbReference type="GO" id="GO:0055085">
    <property type="term" value="P:transmembrane transport"/>
    <property type="evidence" value="ECO:0000318"/>
    <property type="project" value="GO_Central"/>
</dbReference>
<dbReference type="InterPro" id="IPR027417">
    <property type="entry name" value="P-loop_NTPase"/>
</dbReference>
<dbReference type="InterPro" id="IPR003439">
    <property type="entry name" value="ABC_transporter-like_ATP-bd"/>
</dbReference>
<dbReference type="OrthoDB" id="6500128at2759"/>
<dbReference type="GO" id="GO:0140359">
    <property type="term" value="F:ABC-type transporter activity"/>
    <property type="evidence" value="ECO:0007669"/>
    <property type="project" value="InterPro"/>
</dbReference>
<dbReference type="EMBL" id="LFYR01002110">
    <property type="protein sequence ID" value="KMZ56921.1"/>
    <property type="molecule type" value="Genomic_DNA"/>
</dbReference>
<feature type="domain" description="ABC transporter" evidence="12">
    <location>
        <begin position="361"/>
        <end position="597"/>
    </location>
</feature>
<feature type="transmembrane region" description="Helical" evidence="11">
    <location>
        <begin position="299"/>
        <end position="322"/>
    </location>
</feature>
<dbReference type="PANTHER" id="PTHR43394">
    <property type="entry name" value="ATP-DEPENDENT PERMEASE MDL1, MITOCHONDRIAL"/>
    <property type="match status" value="1"/>
</dbReference>
<keyword evidence="7" id="KW-0067">ATP-binding</keyword>
<dbReference type="GO" id="GO:0042626">
    <property type="term" value="F:ATPase-coupled transmembrane transporter activity"/>
    <property type="evidence" value="ECO:0000318"/>
    <property type="project" value="GO_Central"/>
</dbReference>
<dbReference type="CDD" id="cd18578">
    <property type="entry name" value="ABC_6TM_Pgp_ABCB1_D2_like"/>
    <property type="match status" value="1"/>
</dbReference>
<dbReference type="FunFam" id="1.20.1560.10:FF:000009">
    <property type="entry name" value="ABC transporter B family member 1"/>
    <property type="match status" value="1"/>
</dbReference>
<keyword evidence="9 11" id="KW-0472">Membrane</keyword>
<evidence type="ECO:0000256" key="6">
    <source>
        <dbReference type="ARBA" id="ARBA00022741"/>
    </source>
</evidence>
<dbReference type="GO" id="GO:0010329">
    <property type="term" value="F:auxin efflux transmembrane transporter activity"/>
    <property type="evidence" value="ECO:0007669"/>
    <property type="project" value="UniProtKB-ARBA"/>
</dbReference>
<reference evidence="15" key="1">
    <citation type="journal article" date="2016" name="Nature">
        <title>The genome of the seagrass Zostera marina reveals angiosperm adaptation to the sea.</title>
        <authorList>
            <person name="Olsen J.L."/>
            <person name="Rouze P."/>
            <person name="Verhelst B."/>
            <person name="Lin Y.-C."/>
            <person name="Bayer T."/>
            <person name="Collen J."/>
            <person name="Dattolo E."/>
            <person name="De Paoli E."/>
            <person name="Dittami S."/>
            <person name="Maumus F."/>
            <person name="Michel G."/>
            <person name="Kersting A."/>
            <person name="Lauritano C."/>
            <person name="Lohaus R."/>
            <person name="Toepel M."/>
            <person name="Tonon T."/>
            <person name="Vanneste K."/>
            <person name="Amirebrahimi M."/>
            <person name="Brakel J."/>
            <person name="Bostroem C."/>
            <person name="Chovatia M."/>
            <person name="Grimwood J."/>
            <person name="Jenkins J.W."/>
            <person name="Jueterbock A."/>
            <person name="Mraz A."/>
            <person name="Stam W.T."/>
            <person name="Tice H."/>
            <person name="Bornberg-Bauer E."/>
            <person name="Green P.J."/>
            <person name="Pearson G.A."/>
            <person name="Procaccini G."/>
            <person name="Duarte C.M."/>
            <person name="Schmutz J."/>
            <person name="Reusch T.B.H."/>
            <person name="Van de Peer Y."/>
        </authorList>
    </citation>
    <scope>NUCLEOTIDE SEQUENCE [LARGE SCALE GENOMIC DNA]</scope>
    <source>
        <strain evidence="15">cv. Finnish</strain>
    </source>
</reference>
<dbReference type="InterPro" id="IPR011527">
    <property type="entry name" value="ABC1_TM_dom"/>
</dbReference>
<dbReference type="FunFam" id="3.40.50.300:FF:000066">
    <property type="entry name" value="ABC transporter B family member 1"/>
    <property type="match status" value="2"/>
</dbReference>